<dbReference type="Proteomes" id="UP000812440">
    <property type="component" value="Chromosome 2"/>
</dbReference>
<sequence>MDLNTLQEMVKSLVCDGCEALSENRCHNALGSFSQLLDILTPSDLQKFYLSNIHYVVLLYGQANALLGTGQCEELAKAEDLLKTIITQYTKERFNCLAYYGIGNVYFRQNRSPSGMYEIAILPYRVVHLNLLMD</sequence>
<evidence type="ECO:0000313" key="1">
    <source>
        <dbReference type="EMBL" id="KAG8450184.1"/>
    </source>
</evidence>
<proteinExistence type="predicted"/>
<evidence type="ECO:0000313" key="2">
    <source>
        <dbReference type="Proteomes" id="UP000812440"/>
    </source>
</evidence>
<dbReference type="SUPFAM" id="SSF48452">
    <property type="entry name" value="TPR-like"/>
    <property type="match status" value="1"/>
</dbReference>
<organism evidence="1 2">
    <name type="scientific">Hymenochirus boettgeri</name>
    <name type="common">Congo dwarf clawed frog</name>
    <dbReference type="NCBI Taxonomy" id="247094"/>
    <lineage>
        <taxon>Eukaryota</taxon>
        <taxon>Metazoa</taxon>
        <taxon>Chordata</taxon>
        <taxon>Craniata</taxon>
        <taxon>Vertebrata</taxon>
        <taxon>Euteleostomi</taxon>
        <taxon>Amphibia</taxon>
        <taxon>Batrachia</taxon>
        <taxon>Anura</taxon>
        <taxon>Pipoidea</taxon>
        <taxon>Pipidae</taxon>
        <taxon>Pipinae</taxon>
        <taxon>Hymenochirus</taxon>
    </lineage>
</organism>
<dbReference type="PANTHER" id="PTHR17550">
    <property type="entry name" value="E3 UBIQUITIN-PROTEIN LIGASE TTC3"/>
    <property type="match status" value="1"/>
</dbReference>
<name>A0A8T2K327_9PIPI</name>
<dbReference type="EMBL" id="JAACNH010000002">
    <property type="protein sequence ID" value="KAG8450184.1"/>
    <property type="molecule type" value="Genomic_DNA"/>
</dbReference>
<keyword evidence="2" id="KW-1185">Reference proteome</keyword>
<accession>A0A8T2K327</accession>
<gene>
    <name evidence="1" type="ORF">GDO86_002718</name>
</gene>
<reference evidence="1" key="1">
    <citation type="thesis" date="2020" institute="ProQuest LLC" country="789 East Eisenhower Parkway, Ann Arbor, MI, USA">
        <title>Comparative Genomics and Chromosome Evolution.</title>
        <authorList>
            <person name="Mudd A.B."/>
        </authorList>
    </citation>
    <scope>NUCLEOTIDE SEQUENCE</scope>
    <source>
        <strain evidence="1">Female2</strain>
        <tissue evidence="1">Blood</tissue>
    </source>
</reference>
<dbReference type="OrthoDB" id="8062037at2759"/>
<dbReference type="AlphaFoldDB" id="A0A8T2K327"/>
<dbReference type="PANTHER" id="PTHR17550:SF4">
    <property type="entry name" value="E3 UBIQUITIN-PROTEIN LIGASE TTC3"/>
    <property type="match status" value="1"/>
</dbReference>
<comment type="caution">
    <text evidence="1">The sequence shown here is derived from an EMBL/GenBank/DDBJ whole genome shotgun (WGS) entry which is preliminary data.</text>
</comment>
<dbReference type="InterPro" id="IPR011990">
    <property type="entry name" value="TPR-like_helical_dom_sf"/>
</dbReference>
<protein>
    <submittedName>
        <fullName evidence="1">Uncharacterized protein</fullName>
    </submittedName>
</protein>